<keyword evidence="6 7" id="KW-0687">Ribonucleoprotein</keyword>
<evidence type="ECO:0000256" key="5">
    <source>
        <dbReference type="ARBA" id="ARBA00023135"/>
    </source>
</evidence>
<comment type="subcellular location">
    <subcellularLocation>
        <location evidence="1 7">Cytoplasm</location>
    </subcellularLocation>
</comment>
<evidence type="ECO:0000256" key="8">
    <source>
        <dbReference type="SAM" id="MobiDB-lite"/>
    </source>
</evidence>
<name>A0A1Q9CKD3_SYMMI</name>
<dbReference type="GO" id="GO:0006614">
    <property type="term" value="P:SRP-dependent cotranslational protein targeting to membrane"/>
    <property type="evidence" value="ECO:0007669"/>
    <property type="project" value="UniProtKB-UniRule"/>
</dbReference>
<dbReference type="Pfam" id="PF02290">
    <property type="entry name" value="SRP14"/>
    <property type="match status" value="1"/>
</dbReference>
<proteinExistence type="inferred from homology"/>
<keyword evidence="3 7" id="KW-0963">Cytoplasm</keyword>
<keyword evidence="4 7" id="KW-0694">RNA-binding</keyword>
<evidence type="ECO:0000313" key="10">
    <source>
        <dbReference type="Proteomes" id="UP000186817"/>
    </source>
</evidence>
<comment type="caution">
    <text evidence="9">The sequence shown here is derived from an EMBL/GenBank/DDBJ whole genome shotgun (WGS) entry which is preliminary data.</text>
</comment>
<dbReference type="GO" id="GO:0005786">
    <property type="term" value="C:signal recognition particle, endoplasmic reticulum targeting"/>
    <property type="evidence" value="ECO:0007669"/>
    <property type="project" value="UniProtKB-UniRule"/>
</dbReference>
<evidence type="ECO:0000313" key="9">
    <source>
        <dbReference type="EMBL" id="OLP83366.1"/>
    </source>
</evidence>
<evidence type="ECO:0000256" key="2">
    <source>
        <dbReference type="ARBA" id="ARBA00010349"/>
    </source>
</evidence>
<dbReference type="EMBL" id="LSRX01001121">
    <property type="protein sequence ID" value="OLP83366.1"/>
    <property type="molecule type" value="Genomic_DNA"/>
</dbReference>
<dbReference type="GO" id="GO:0030942">
    <property type="term" value="F:endoplasmic reticulum signal peptide binding"/>
    <property type="evidence" value="ECO:0007669"/>
    <property type="project" value="UniProtKB-UniRule"/>
</dbReference>
<dbReference type="PANTHER" id="PTHR12013">
    <property type="entry name" value="SIGNAL RECOGNITION PARTICLE 14 KD PROTEIN"/>
    <property type="match status" value="1"/>
</dbReference>
<organism evidence="9 10">
    <name type="scientific">Symbiodinium microadriaticum</name>
    <name type="common">Dinoflagellate</name>
    <name type="synonym">Zooxanthella microadriatica</name>
    <dbReference type="NCBI Taxonomy" id="2951"/>
    <lineage>
        <taxon>Eukaryota</taxon>
        <taxon>Sar</taxon>
        <taxon>Alveolata</taxon>
        <taxon>Dinophyceae</taxon>
        <taxon>Suessiales</taxon>
        <taxon>Symbiodiniaceae</taxon>
        <taxon>Symbiodinium</taxon>
    </lineage>
</organism>
<dbReference type="SUPFAM" id="SSF54762">
    <property type="entry name" value="Signal recognition particle alu RNA binding heterodimer, SRP9/14"/>
    <property type="match status" value="1"/>
</dbReference>
<dbReference type="Gene3D" id="3.30.720.10">
    <property type="entry name" value="Signal recognition particle alu RNA binding heterodimer, srp9/1"/>
    <property type="match status" value="1"/>
</dbReference>
<evidence type="ECO:0000256" key="4">
    <source>
        <dbReference type="ARBA" id="ARBA00022884"/>
    </source>
</evidence>
<feature type="region of interest" description="Disordered" evidence="8">
    <location>
        <begin position="92"/>
        <end position="152"/>
    </location>
</feature>
<keyword evidence="5 7" id="KW-0733">Signal recognition particle</keyword>
<accession>A0A1Q9CKD3</accession>
<comment type="similarity">
    <text evidence="2 7">Belongs to the SRP14 family.</text>
</comment>
<protein>
    <recommendedName>
        <fullName evidence="7">Signal recognition particle 14 kDa protein</fullName>
        <shortName evidence="7">SRP14</shortName>
    </recommendedName>
</protein>
<evidence type="ECO:0000256" key="6">
    <source>
        <dbReference type="ARBA" id="ARBA00023274"/>
    </source>
</evidence>
<evidence type="ECO:0000256" key="7">
    <source>
        <dbReference type="RuleBase" id="RU368100"/>
    </source>
</evidence>
<gene>
    <name evidence="9" type="primary">SRP14</name>
    <name evidence="9" type="ORF">AK812_SmicGene35880</name>
</gene>
<dbReference type="InterPro" id="IPR009018">
    <property type="entry name" value="Signal_recog_particle_SRP9/14"/>
</dbReference>
<comment type="subunit">
    <text evidence="7">Heterodimer with SRP9; binds RNA as heterodimer. Component of a signal recognition particle (SRP) complex that consists of a 7SL RNA molecule of 300 nucleotides and six protein subunits: SRP72, SRP68, SRP54, SRP19, SRP14 and SRP9.</text>
</comment>
<dbReference type="InterPro" id="IPR003210">
    <property type="entry name" value="Signal_recog_particle_SRP14"/>
</dbReference>
<evidence type="ECO:0000256" key="1">
    <source>
        <dbReference type="ARBA" id="ARBA00004496"/>
    </source>
</evidence>
<reference evidence="9 10" key="1">
    <citation type="submission" date="2016-02" db="EMBL/GenBank/DDBJ databases">
        <title>Genome analysis of coral dinoflagellate symbionts highlights evolutionary adaptations to a symbiotic lifestyle.</title>
        <authorList>
            <person name="Aranda M."/>
            <person name="Li Y."/>
            <person name="Liew Y.J."/>
            <person name="Baumgarten S."/>
            <person name="Simakov O."/>
            <person name="Wilson M."/>
            <person name="Piel J."/>
            <person name="Ashoor H."/>
            <person name="Bougouffa S."/>
            <person name="Bajic V.B."/>
            <person name="Ryu T."/>
            <person name="Ravasi T."/>
            <person name="Bayer T."/>
            <person name="Micklem G."/>
            <person name="Kim H."/>
            <person name="Bhak J."/>
            <person name="Lajeunesse T.C."/>
            <person name="Voolstra C.R."/>
        </authorList>
    </citation>
    <scope>NUCLEOTIDE SEQUENCE [LARGE SCALE GENOMIC DNA]</scope>
    <source>
        <strain evidence="9 10">CCMP2467</strain>
    </source>
</reference>
<dbReference type="Proteomes" id="UP000186817">
    <property type="component" value="Unassembled WGS sequence"/>
</dbReference>
<evidence type="ECO:0000256" key="3">
    <source>
        <dbReference type="ARBA" id="ARBA00022490"/>
    </source>
</evidence>
<dbReference type="OMA" id="RFNGHNK"/>
<sequence length="152" mass="17364">MVRLEESDFLTKLTELFGLNRAGTVYVSMKRFAGRLASLRRRKPKLMEEAASKEEPRCLIRAHSNKKRSKISCIIEAKDLVRFQLAVGNIMRQQMDGLKTRERSKEERQKEREEKRKAKADAAAKGVKKDEENKKESSKAAASGKKKGAKKK</sequence>
<dbReference type="GO" id="GO:0008312">
    <property type="term" value="F:7S RNA binding"/>
    <property type="evidence" value="ECO:0007669"/>
    <property type="project" value="UniProtKB-UniRule"/>
</dbReference>
<keyword evidence="10" id="KW-1185">Reference proteome</keyword>
<comment type="function">
    <text evidence="7">Component of the signal recognition particle (SRP) complex, a ribonucleoprotein complex that mediates the cotranslational targeting of secretory and membrane proteins to the endoplasmic reticulum (ER). SRP9 together with SRP14 and the Alu portion of the SRP RNA, constitutes the elongation arrest domain of SRP. The complex of SRP9 and SRP14 is required for SRP RNA binding.</text>
</comment>
<dbReference type="OrthoDB" id="19209at2759"/>
<feature type="compositionally biased region" description="Basic and acidic residues" evidence="8">
    <location>
        <begin position="98"/>
        <end position="138"/>
    </location>
</feature>
<dbReference type="AlphaFoldDB" id="A0A1Q9CKD3"/>